<evidence type="ECO:0000256" key="6">
    <source>
        <dbReference type="PROSITE-ProRule" id="PRU00464"/>
    </source>
</evidence>
<feature type="binding site" evidence="4">
    <location>
        <position position="99"/>
    </location>
    <ligand>
        <name>substrate</name>
    </ligand>
</feature>
<keyword evidence="2 7" id="KW-0378">Hydrolase</keyword>
<evidence type="ECO:0000256" key="2">
    <source>
        <dbReference type="ARBA" id="ARBA00022801"/>
    </source>
</evidence>
<evidence type="ECO:0000313" key="9">
    <source>
        <dbReference type="EMBL" id="KAG9241506.1"/>
    </source>
</evidence>
<comment type="cofactor">
    <cofactor evidence="7">
        <name>Mn(2+)</name>
        <dbReference type="ChEBI" id="CHEBI:29035"/>
    </cofactor>
</comment>
<feature type="active site" description="Tele-AMP-histidine intermediate" evidence="3">
    <location>
        <position position="112"/>
    </location>
</feature>
<dbReference type="Gene3D" id="3.30.428.10">
    <property type="entry name" value="HIT-like"/>
    <property type="match status" value="1"/>
</dbReference>
<dbReference type="PROSITE" id="PS51084">
    <property type="entry name" value="HIT_2"/>
    <property type="match status" value="1"/>
</dbReference>
<dbReference type="GO" id="GO:0000166">
    <property type="term" value="F:nucleotide binding"/>
    <property type="evidence" value="ECO:0007669"/>
    <property type="project" value="UniProtKB-KW"/>
</dbReference>
<organism evidence="9 10">
    <name type="scientific">Calycina marina</name>
    <dbReference type="NCBI Taxonomy" id="1763456"/>
    <lineage>
        <taxon>Eukaryota</taxon>
        <taxon>Fungi</taxon>
        <taxon>Dikarya</taxon>
        <taxon>Ascomycota</taxon>
        <taxon>Pezizomycotina</taxon>
        <taxon>Leotiomycetes</taxon>
        <taxon>Helotiales</taxon>
        <taxon>Pezizellaceae</taxon>
        <taxon>Calycina</taxon>
    </lineage>
</organism>
<dbReference type="InterPro" id="IPR036265">
    <property type="entry name" value="HIT-like_sf"/>
</dbReference>
<name>A0A9P7YXE5_9HELO</name>
<feature type="domain" description="HIT" evidence="8">
    <location>
        <begin position="7"/>
        <end position="128"/>
    </location>
</feature>
<sequence length="191" mass="21730">MAPSSRNEIHFGPFEVTEQVFHRTANCYALVNIKPILPGHVLVIPFRPVQRLTDLNTSEVTSIFTTVQKVQKMLAKVHFKSISQEEGSIEDGSFNIAIQDGKESGQTVPHMHCHIIPRTRVEEGEKGEGDGIYDRLQGEEGNVGGGLWDLWERPEQKGKFPVIEDEDRIPRSKEDMNREAEFYREQMALLD</sequence>
<dbReference type="Pfam" id="PF01230">
    <property type="entry name" value="HIT"/>
    <property type="match status" value="1"/>
</dbReference>
<dbReference type="FunFam" id="3.30.428.10:FF:000011">
    <property type="entry name" value="Fragile histidine triad"/>
    <property type="match status" value="1"/>
</dbReference>
<evidence type="ECO:0000256" key="7">
    <source>
        <dbReference type="RuleBase" id="RU366076"/>
    </source>
</evidence>
<feature type="site" description="Important for induction of apoptosis" evidence="5">
    <location>
        <position position="133"/>
    </location>
</feature>
<feature type="binding site" evidence="4">
    <location>
        <position position="114"/>
    </location>
    <ligand>
        <name>substrate</name>
    </ligand>
</feature>
<dbReference type="PANTHER" id="PTHR46243">
    <property type="entry name" value="BIS(5'-ADENOSYL)-TRIPHOSPHATASE"/>
    <property type="match status" value="1"/>
</dbReference>
<dbReference type="InterPro" id="IPR039383">
    <property type="entry name" value="FHIT"/>
</dbReference>
<dbReference type="InterPro" id="IPR051884">
    <property type="entry name" value="Bis(5'-adenosyl)-TPase_reg"/>
</dbReference>
<feature type="binding site" evidence="4">
    <location>
        <position position="32"/>
    </location>
    <ligand>
        <name>substrate</name>
    </ligand>
</feature>
<comment type="caution">
    <text evidence="9">The sequence shown here is derived from an EMBL/GenBank/DDBJ whole genome shotgun (WGS) entry which is preliminary data.</text>
</comment>
<dbReference type="OrthoDB" id="680339at2759"/>
<dbReference type="PANTHER" id="PTHR46243:SF1">
    <property type="entry name" value="BIS(5'-ADENOSYL)-TRIPHOSPHATASE"/>
    <property type="match status" value="1"/>
</dbReference>
<accession>A0A9P7YXE5</accession>
<evidence type="ECO:0000256" key="4">
    <source>
        <dbReference type="PIRSR" id="PIRSR639383-2"/>
    </source>
</evidence>
<evidence type="ECO:0000256" key="5">
    <source>
        <dbReference type="PIRSR" id="PIRSR639383-3"/>
    </source>
</evidence>
<keyword evidence="1 7" id="KW-0547">Nucleotide-binding</keyword>
<keyword evidence="10" id="KW-1185">Reference proteome</keyword>
<dbReference type="EMBL" id="MU254202">
    <property type="protein sequence ID" value="KAG9241506.1"/>
    <property type="molecule type" value="Genomic_DNA"/>
</dbReference>
<feature type="binding site" evidence="4">
    <location>
        <begin position="105"/>
        <end position="108"/>
    </location>
    <ligand>
        <name>substrate</name>
    </ligand>
</feature>
<proteinExistence type="predicted"/>
<protein>
    <recommendedName>
        <fullName evidence="7">Bis(5'-adenosyl)-triphosphatase</fullName>
        <ecNumber evidence="7">3.6.1.29</ecNumber>
    </recommendedName>
</protein>
<feature type="short sequence motif" description="Histidine triad motif" evidence="6">
    <location>
        <begin position="110"/>
        <end position="114"/>
    </location>
</feature>
<gene>
    <name evidence="9" type="ORF">BJ878DRAFT_482874</name>
</gene>
<reference evidence="9" key="1">
    <citation type="journal article" date="2021" name="IMA Fungus">
        <title>Genomic characterization of three marine fungi, including Emericellopsis atlantica sp. nov. with signatures of a generalist lifestyle and marine biomass degradation.</title>
        <authorList>
            <person name="Hagestad O.C."/>
            <person name="Hou L."/>
            <person name="Andersen J.H."/>
            <person name="Hansen E.H."/>
            <person name="Altermark B."/>
            <person name="Li C."/>
            <person name="Kuhnert E."/>
            <person name="Cox R.J."/>
            <person name="Crous P.W."/>
            <person name="Spatafora J.W."/>
            <person name="Lail K."/>
            <person name="Amirebrahimi M."/>
            <person name="Lipzen A."/>
            <person name="Pangilinan J."/>
            <person name="Andreopoulos W."/>
            <person name="Hayes R.D."/>
            <person name="Ng V."/>
            <person name="Grigoriev I.V."/>
            <person name="Jackson S.A."/>
            <person name="Sutton T.D.S."/>
            <person name="Dobson A.D.W."/>
            <person name="Rama T."/>
        </authorList>
    </citation>
    <scope>NUCLEOTIDE SEQUENCE</scope>
    <source>
        <strain evidence="9">TRa3180A</strain>
    </source>
</reference>
<evidence type="ECO:0000259" key="8">
    <source>
        <dbReference type="PROSITE" id="PS51084"/>
    </source>
</evidence>
<dbReference type="EC" id="3.6.1.29" evidence="7"/>
<dbReference type="GO" id="GO:0047710">
    <property type="term" value="F:bis(5'-adenosyl)-triphosphatase activity"/>
    <property type="evidence" value="ECO:0007669"/>
    <property type="project" value="UniProtKB-UniRule"/>
</dbReference>
<evidence type="ECO:0000256" key="1">
    <source>
        <dbReference type="ARBA" id="ARBA00022741"/>
    </source>
</evidence>
<evidence type="ECO:0000256" key="3">
    <source>
        <dbReference type="PIRSR" id="PIRSR639383-1"/>
    </source>
</evidence>
<dbReference type="CDD" id="cd01275">
    <property type="entry name" value="FHIT"/>
    <property type="match status" value="1"/>
</dbReference>
<comment type="catalytic activity">
    <reaction evidence="7">
        <text>P(1),P(3)-bis(5'-adenosyl) triphosphate + H2O = AMP + ADP + 2 H(+)</text>
        <dbReference type="Rhea" id="RHEA:13893"/>
        <dbReference type="ChEBI" id="CHEBI:15377"/>
        <dbReference type="ChEBI" id="CHEBI:15378"/>
        <dbReference type="ChEBI" id="CHEBI:58529"/>
        <dbReference type="ChEBI" id="CHEBI:456215"/>
        <dbReference type="ChEBI" id="CHEBI:456216"/>
        <dbReference type="EC" id="3.6.1.29"/>
    </reaction>
</comment>
<dbReference type="Proteomes" id="UP000887226">
    <property type="component" value="Unassembled WGS sequence"/>
</dbReference>
<dbReference type="InterPro" id="IPR011146">
    <property type="entry name" value="HIT-like"/>
</dbReference>
<evidence type="ECO:0000313" key="10">
    <source>
        <dbReference type="Proteomes" id="UP000887226"/>
    </source>
</evidence>
<dbReference type="SUPFAM" id="SSF54197">
    <property type="entry name" value="HIT-like"/>
    <property type="match status" value="1"/>
</dbReference>
<dbReference type="AlphaFoldDB" id="A0A9P7YXE5"/>